<evidence type="ECO:0000313" key="4">
    <source>
        <dbReference type="Proteomes" id="UP000436088"/>
    </source>
</evidence>
<evidence type="ECO:0000256" key="1">
    <source>
        <dbReference type="SAM" id="MobiDB-lite"/>
    </source>
</evidence>
<organism evidence="3 4">
    <name type="scientific">Hibiscus syriacus</name>
    <name type="common">Rose of Sharon</name>
    <dbReference type="NCBI Taxonomy" id="106335"/>
    <lineage>
        <taxon>Eukaryota</taxon>
        <taxon>Viridiplantae</taxon>
        <taxon>Streptophyta</taxon>
        <taxon>Embryophyta</taxon>
        <taxon>Tracheophyta</taxon>
        <taxon>Spermatophyta</taxon>
        <taxon>Magnoliopsida</taxon>
        <taxon>eudicotyledons</taxon>
        <taxon>Gunneridae</taxon>
        <taxon>Pentapetalae</taxon>
        <taxon>rosids</taxon>
        <taxon>malvids</taxon>
        <taxon>Malvales</taxon>
        <taxon>Malvaceae</taxon>
        <taxon>Malvoideae</taxon>
        <taxon>Hibiscus</taxon>
    </lineage>
</organism>
<dbReference type="Proteomes" id="UP000436088">
    <property type="component" value="Unassembled WGS sequence"/>
</dbReference>
<feature type="compositionally biased region" description="Low complexity" evidence="1">
    <location>
        <begin position="59"/>
        <end position="70"/>
    </location>
</feature>
<sequence length="191" mass="21094">MACMTGLHSVSVTDPWRPPQRNGNFRSVKSLRCFGVSPAKKRSCVVMARDVHFWTRKLNSSNNETSSSSSSEEDDLEQGPPQEAVLKAISELKRYFSSGIPKTQVKRSREEMDKEQRGLKGSTVSAATAITFLGKAGTSSKECCSSVSSIKENEPKCLCYILQQIRHPVLKVSRAWESNKISSSSSPRFAS</sequence>
<dbReference type="InterPro" id="IPR036312">
    <property type="entry name" value="Bifun_inhib/LTP/seed_sf"/>
</dbReference>
<dbReference type="SUPFAM" id="SSF47699">
    <property type="entry name" value="Bifunctional inhibitor/lipid-transfer protein/seed storage 2S albumin"/>
    <property type="match status" value="1"/>
</dbReference>
<dbReference type="AlphaFoldDB" id="A0A6A2Y9X7"/>
<reference evidence="3" key="1">
    <citation type="submission" date="2019-09" db="EMBL/GenBank/DDBJ databases">
        <title>Draft genome information of white flower Hibiscus syriacus.</title>
        <authorList>
            <person name="Kim Y.-M."/>
        </authorList>
    </citation>
    <scope>NUCLEOTIDE SEQUENCE [LARGE SCALE GENOMIC DNA]</scope>
    <source>
        <strain evidence="3">YM2019G1</strain>
    </source>
</reference>
<keyword evidence="4" id="KW-1185">Reference proteome</keyword>
<evidence type="ECO:0000313" key="3">
    <source>
        <dbReference type="EMBL" id="KAE8667214.1"/>
    </source>
</evidence>
<feature type="domain" description="Bifunctional inhibitor/plant lipid transfer protein/seed storage helical" evidence="2">
    <location>
        <begin position="134"/>
        <end position="171"/>
    </location>
</feature>
<dbReference type="Pfam" id="PF14368">
    <property type="entry name" value="LTP_2"/>
    <property type="match status" value="1"/>
</dbReference>
<protein>
    <submittedName>
        <fullName evidence="3">Oxidoreductase, 2OG-Fe(II) oxygenase family protein</fullName>
    </submittedName>
</protein>
<gene>
    <name evidence="3" type="ORF">F3Y22_tig00112429pilonHSYRG00036</name>
</gene>
<comment type="caution">
    <text evidence="3">The sequence shown here is derived from an EMBL/GenBank/DDBJ whole genome shotgun (WGS) entry which is preliminary data.</text>
</comment>
<name>A0A6A2Y9X7_HIBSY</name>
<dbReference type="EMBL" id="VEPZ02001579">
    <property type="protein sequence ID" value="KAE8667214.1"/>
    <property type="molecule type" value="Genomic_DNA"/>
</dbReference>
<feature type="region of interest" description="Disordered" evidence="1">
    <location>
        <begin position="59"/>
        <end position="80"/>
    </location>
</feature>
<dbReference type="InterPro" id="IPR016140">
    <property type="entry name" value="Bifunc_inhib/LTP/seed_store"/>
</dbReference>
<proteinExistence type="predicted"/>
<accession>A0A6A2Y9X7</accession>
<evidence type="ECO:0000259" key="2">
    <source>
        <dbReference type="Pfam" id="PF14368"/>
    </source>
</evidence>
<feature type="region of interest" description="Disordered" evidence="1">
    <location>
        <begin position="1"/>
        <end position="23"/>
    </location>
</feature>
<feature type="region of interest" description="Disordered" evidence="1">
    <location>
        <begin position="101"/>
        <end position="120"/>
    </location>
</feature>
<dbReference type="CDD" id="cd00010">
    <property type="entry name" value="AAI_LTSS"/>
    <property type="match status" value="1"/>
</dbReference>
<feature type="compositionally biased region" description="Basic and acidic residues" evidence="1">
    <location>
        <begin position="107"/>
        <end position="118"/>
    </location>
</feature>